<dbReference type="PROSITE" id="PS51257">
    <property type="entry name" value="PROKAR_LIPOPROTEIN"/>
    <property type="match status" value="1"/>
</dbReference>
<keyword evidence="2" id="KW-1185">Reference proteome</keyword>
<dbReference type="OrthoDB" id="945646at2"/>
<evidence type="ECO:0008006" key="3">
    <source>
        <dbReference type="Google" id="ProtNLM"/>
    </source>
</evidence>
<proteinExistence type="predicted"/>
<accession>A0A316E6J6</accession>
<dbReference type="EMBL" id="QGGP01000004">
    <property type="protein sequence ID" value="PWK18570.1"/>
    <property type="molecule type" value="Genomic_DNA"/>
</dbReference>
<reference evidence="1 2" key="1">
    <citation type="submission" date="2018-05" db="EMBL/GenBank/DDBJ databases">
        <title>Genomic Encyclopedia of Archaeal and Bacterial Type Strains, Phase II (KMG-II): from individual species to whole genera.</title>
        <authorList>
            <person name="Goeker M."/>
        </authorList>
    </citation>
    <scope>NUCLEOTIDE SEQUENCE [LARGE SCALE GENOMIC DNA]</scope>
    <source>
        <strain evidence="1 2">DSM 22637</strain>
    </source>
</reference>
<comment type="caution">
    <text evidence="1">The sequence shown here is derived from an EMBL/GenBank/DDBJ whole genome shotgun (WGS) entry which is preliminary data.</text>
</comment>
<organism evidence="1 2">
    <name type="scientific">Xanthomarina spongicola</name>
    <dbReference type="NCBI Taxonomy" id="570520"/>
    <lineage>
        <taxon>Bacteria</taxon>
        <taxon>Pseudomonadati</taxon>
        <taxon>Bacteroidota</taxon>
        <taxon>Flavobacteriia</taxon>
        <taxon>Flavobacteriales</taxon>
        <taxon>Flavobacteriaceae</taxon>
        <taxon>Xanthomarina</taxon>
    </lineage>
</organism>
<dbReference type="Proteomes" id="UP000245430">
    <property type="component" value="Unassembled WGS sequence"/>
</dbReference>
<dbReference type="RefSeq" id="WP_109682391.1">
    <property type="nucleotide sequence ID" value="NZ_QGGP01000004.1"/>
</dbReference>
<dbReference type="AlphaFoldDB" id="A0A316E6J6"/>
<name>A0A316E6J6_9FLAO</name>
<sequence>MKKNIIILWLSFIVLCSCKRDKELESSEKLQPEYTMIKLSGDRPNLNISILLDLSDRIDPVKYPNGAMDYYLRDIGHIKSVAQAFEIHLRNKQSIRINDHIQLYLDPEPSDRKLNEKIKSLKMSFTRDNATRELILQTSKSYDSIARQIYETAITDNKYVGSDTWRFFKNKVKDYCIDDQSRNILVVLTDGYIYHKDTKLKEINHTTYLTPQDIRKFKLDDKDWQEKITNENFGFIPANSDLTNLEVLVLGINSDKKNPYEEDVIIKYWTDWLENMGISKFEIKVTDLPTNMDKLIKDYILNE</sequence>
<protein>
    <recommendedName>
        <fullName evidence="3">VWFA domain-containing protein</fullName>
    </recommendedName>
</protein>
<gene>
    <name evidence="1" type="ORF">LX78_01877</name>
</gene>
<evidence type="ECO:0000313" key="2">
    <source>
        <dbReference type="Proteomes" id="UP000245430"/>
    </source>
</evidence>
<evidence type="ECO:0000313" key="1">
    <source>
        <dbReference type="EMBL" id="PWK18570.1"/>
    </source>
</evidence>